<keyword evidence="3" id="KW-1185">Reference proteome</keyword>
<feature type="compositionally biased region" description="Low complexity" evidence="1">
    <location>
        <begin position="1"/>
        <end position="19"/>
    </location>
</feature>
<reference evidence="2 3" key="1">
    <citation type="submission" date="2019-11" db="EMBL/GenBank/DDBJ databases">
        <title>Whole genome sequence of Oryza granulata.</title>
        <authorList>
            <person name="Li W."/>
        </authorList>
    </citation>
    <scope>NUCLEOTIDE SEQUENCE [LARGE SCALE GENOMIC DNA]</scope>
    <source>
        <strain evidence="3">cv. Menghai</strain>
        <tissue evidence="2">Leaf</tissue>
    </source>
</reference>
<sequence>MPALTGAPAPPAGSSLGTARWKPPASLILNAHSGDQRTEEAVGINELLRHLISAAEDAVEALSPLSLHNCGNDTLLERRAIELEREEGDSASPLLAAQLREEAVVTCER</sequence>
<feature type="region of interest" description="Disordered" evidence="1">
    <location>
        <begin position="1"/>
        <end position="20"/>
    </location>
</feature>
<dbReference type="AlphaFoldDB" id="A0A6G1CKZ1"/>
<dbReference type="OrthoDB" id="440755at2759"/>
<organism evidence="2 3">
    <name type="scientific">Oryza meyeriana var. granulata</name>
    <dbReference type="NCBI Taxonomy" id="110450"/>
    <lineage>
        <taxon>Eukaryota</taxon>
        <taxon>Viridiplantae</taxon>
        <taxon>Streptophyta</taxon>
        <taxon>Embryophyta</taxon>
        <taxon>Tracheophyta</taxon>
        <taxon>Spermatophyta</taxon>
        <taxon>Magnoliopsida</taxon>
        <taxon>Liliopsida</taxon>
        <taxon>Poales</taxon>
        <taxon>Poaceae</taxon>
        <taxon>BOP clade</taxon>
        <taxon>Oryzoideae</taxon>
        <taxon>Oryzeae</taxon>
        <taxon>Oryzinae</taxon>
        <taxon>Oryza</taxon>
        <taxon>Oryza meyeriana</taxon>
    </lineage>
</organism>
<dbReference type="Proteomes" id="UP000479710">
    <property type="component" value="Unassembled WGS sequence"/>
</dbReference>
<evidence type="ECO:0000256" key="1">
    <source>
        <dbReference type="SAM" id="MobiDB-lite"/>
    </source>
</evidence>
<gene>
    <name evidence="2" type="ORF">E2562_030470</name>
</gene>
<accession>A0A6G1CKZ1</accession>
<proteinExistence type="predicted"/>
<comment type="caution">
    <text evidence="2">The sequence shown here is derived from an EMBL/GenBank/DDBJ whole genome shotgun (WGS) entry which is preliminary data.</text>
</comment>
<protein>
    <submittedName>
        <fullName evidence="2">Uncharacterized protein</fullName>
    </submittedName>
</protein>
<dbReference type="EMBL" id="SPHZ02000009">
    <property type="protein sequence ID" value="KAF0900303.1"/>
    <property type="molecule type" value="Genomic_DNA"/>
</dbReference>
<evidence type="ECO:0000313" key="2">
    <source>
        <dbReference type="EMBL" id="KAF0900303.1"/>
    </source>
</evidence>
<name>A0A6G1CKZ1_9ORYZ</name>
<evidence type="ECO:0000313" key="3">
    <source>
        <dbReference type="Proteomes" id="UP000479710"/>
    </source>
</evidence>